<comment type="caution">
    <text evidence="6">The sequence shown here is derived from an EMBL/GenBank/DDBJ whole genome shotgun (WGS) entry which is preliminary data.</text>
</comment>
<dbReference type="InterPro" id="IPR001314">
    <property type="entry name" value="Peptidase_S1A"/>
</dbReference>
<accession>A0A1R0GPD0</accession>
<keyword evidence="3" id="KW-0378">Hydrolase</keyword>
<sequence>MHLLSTLRVMLSLTGVICAKYTVFTDPSSASENQTSIATSIINGAVTGTDYYPFISQLYITENNGFSYNFICTAELIGQQHIITAAHCVSDDNMKLRSPSLYRLNIGSATLATVNDISKFYTVTNIYGAGFATSFANDVVILKLNKPVPSSVATPVKIYPYKITTSLPVEVAGFGSTYYGGPVSKTLLRTIINVSDSPNCAAFNTDWANNSGPLVCSISPSGNDSCNGDSGGPLVAKLNGKRVLVGTVSWGENMDTSSTINCGANNVSYYVRTAYFVKWIASVMNVNYNTLIEIAN</sequence>
<dbReference type="SUPFAM" id="SSF50494">
    <property type="entry name" value="Trypsin-like serine proteases"/>
    <property type="match status" value="1"/>
</dbReference>
<keyword evidence="2" id="KW-1015">Disulfide bond</keyword>
<dbReference type="InterPro" id="IPR033116">
    <property type="entry name" value="TRYPSIN_SER"/>
</dbReference>
<dbReference type="CDD" id="cd00190">
    <property type="entry name" value="Tryp_SPc"/>
    <property type="match status" value="1"/>
</dbReference>
<dbReference type="Pfam" id="PF00089">
    <property type="entry name" value="Trypsin"/>
    <property type="match status" value="1"/>
</dbReference>
<dbReference type="GO" id="GO:0004252">
    <property type="term" value="F:serine-type endopeptidase activity"/>
    <property type="evidence" value="ECO:0007669"/>
    <property type="project" value="InterPro"/>
</dbReference>
<dbReference type="PROSITE" id="PS00135">
    <property type="entry name" value="TRYPSIN_SER"/>
    <property type="match status" value="1"/>
</dbReference>
<dbReference type="EMBL" id="LSSL01005610">
    <property type="protein sequence ID" value="OLY78744.1"/>
    <property type="molecule type" value="Genomic_DNA"/>
</dbReference>
<dbReference type="Gene3D" id="2.40.10.10">
    <property type="entry name" value="Trypsin-like serine proteases"/>
    <property type="match status" value="1"/>
</dbReference>
<dbReference type="InterPro" id="IPR009003">
    <property type="entry name" value="Peptidase_S1_PA"/>
</dbReference>
<dbReference type="PROSITE" id="PS50240">
    <property type="entry name" value="TRYPSIN_DOM"/>
    <property type="match status" value="1"/>
</dbReference>
<evidence type="ECO:0000256" key="1">
    <source>
        <dbReference type="ARBA" id="ARBA00007664"/>
    </source>
</evidence>
<dbReference type="Proteomes" id="UP000187455">
    <property type="component" value="Unassembled WGS sequence"/>
</dbReference>
<gene>
    <name evidence="6" type="ORF">AYI68_g7200</name>
</gene>
<dbReference type="AlphaFoldDB" id="A0A1R0GPD0"/>
<dbReference type="OrthoDB" id="6380398at2759"/>
<dbReference type="PROSITE" id="PS00134">
    <property type="entry name" value="TRYPSIN_HIS"/>
    <property type="match status" value="1"/>
</dbReference>
<keyword evidence="7" id="KW-1185">Reference proteome</keyword>
<evidence type="ECO:0000256" key="2">
    <source>
        <dbReference type="ARBA" id="ARBA00023157"/>
    </source>
</evidence>
<keyword evidence="3 6" id="KW-0645">Protease</keyword>
<keyword evidence="3" id="KW-0720">Serine protease</keyword>
<dbReference type="InterPro" id="IPR018114">
    <property type="entry name" value="TRYPSIN_HIS"/>
</dbReference>
<evidence type="ECO:0000259" key="5">
    <source>
        <dbReference type="PROSITE" id="PS50240"/>
    </source>
</evidence>
<evidence type="ECO:0000313" key="7">
    <source>
        <dbReference type="Proteomes" id="UP000187455"/>
    </source>
</evidence>
<dbReference type="InterPro" id="IPR050430">
    <property type="entry name" value="Peptidase_S1"/>
</dbReference>
<evidence type="ECO:0000256" key="3">
    <source>
        <dbReference type="RuleBase" id="RU363034"/>
    </source>
</evidence>
<feature type="signal peptide" evidence="4">
    <location>
        <begin position="1"/>
        <end position="19"/>
    </location>
</feature>
<dbReference type="PANTHER" id="PTHR24276">
    <property type="entry name" value="POLYSERASE-RELATED"/>
    <property type="match status" value="1"/>
</dbReference>
<dbReference type="SMART" id="SM00020">
    <property type="entry name" value="Tryp_SPc"/>
    <property type="match status" value="1"/>
</dbReference>
<feature type="chain" id="PRO_5012480818" evidence="4">
    <location>
        <begin position="20"/>
        <end position="296"/>
    </location>
</feature>
<dbReference type="InterPro" id="IPR043504">
    <property type="entry name" value="Peptidase_S1_PA_chymotrypsin"/>
</dbReference>
<organism evidence="6 7">
    <name type="scientific">Smittium mucronatum</name>
    <dbReference type="NCBI Taxonomy" id="133383"/>
    <lineage>
        <taxon>Eukaryota</taxon>
        <taxon>Fungi</taxon>
        <taxon>Fungi incertae sedis</taxon>
        <taxon>Zoopagomycota</taxon>
        <taxon>Kickxellomycotina</taxon>
        <taxon>Harpellomycetes</taxon>
        <taxon>Harpellales</taxon>
        <taxon>Legeriomycetaceae</taxon>
        <taxon>Smittium</taxon>
    </lineage>
</organism>
<dbReference type="InterPro" id="IPR001254">
    <property type="entry name" value="Trypsin_dom"/>
</dbReference>
<dbReference type="PANTHER" id="PTHR24276:SF91">
    <property type="entry name" value="AT26814P-RELATED"/>
    <property type="match status" value="1"/>
</dbReference>
<keyword evidence="4" id="KW-0732">Signal</keyword>
<name>A0A1R0GPD0_9FUNG</name>
<dbReference type="GO" id="GO:0006508">
    <property type="term" value="P:proteolysis"/>
    <property type="evidence" value="ECO:0007669"/>
    <property type="project" value="UniProtKB-KW"/>
</dbReference>
<comment type="similarity">
    <text evidence="1">Belongs to the peptidase S1 family.</text>
</comment>
<protein>
    <submittedName>
        <fullName evidence="6">Serine protease 30</fullName>
    </submittedName>
</protein>
<evidence type="ECO:0000256" key="4">
    <source>
        <dbReference type="SAM" id="SignalP"/>
    </source>
</evidence>
<evidence type="ECO:0000313" key="6">
    <source>
        <dbReference type="EMBL" id="OLY78744.1"/>
    </source>
</evidence>
<reference evidence="6 7" key="1">
    <citation type="journal article" date="2016" name="Mol. Biol. Evol.">
        <title>Genome-Wide Survey of Gut Fungi (Harpellales) Reveals the First Horizontally Transferred Ubiquitin Gene from a Mosquito Host.</title>
        <authorList>
            <person name="Wang Y."/>
            <person name="White M.M."/>
            <person name="Kvist S."/>
            <person name="Moncalvo J.M."/>
        </authorList>
    </citation>
    <scope>NUCLEOTIDE SEQUENCE [LARGE SCALE GENOMIC DNA]</scope>
    <source>
        <strain evidence="6 7">ALG-7-W6</strain>
    </source>
</reference>
<dbReference type="PRINTS" id="PR00722">
    <property type="entry name" value="CHYMOTRYPSIN"/>
</dbReference>
<feature type="domain" description="Peptidase S1" evidence="5">
    <location>
        <begin position="41"/>
        <end position="285"/>
    </location>
</feature>
<dbReference type="STRING" id="133383.A0A1R0GPD0"/>
<proteinExistence type="inferred from homology"/>